<dbReference type="AlphaFoldDB" id="G7Y6E8"/>
<evidence type="ECO:0000313" key="1">
    <source>
        <dbReference type="EMBL" id="GAA48533.1"/>
    </source>
</evidence>
<keyword evidence="2" id="KW-1185">Reference proteome</keyword>
<name>G7Y6E8_CLOSI</name>
<reference evidence="1" key="1">
    <citation type="journal article" date="2011" name="Genome Biol.">
        <title>The draft genome of the carcinogenic human liver fluke Clonorchis sinensis.</title>
        <authorList>
            <person name="Wang X."/>
            <person name="Chen W."/>
            <person name="Huang Y."/>
            <person name="Sun J."/>
            <person name="Men J."/>
            <person name="Liu H."/>
            <person name="Luo F."/>
            <person name="Guo L."/>
            <person name="Lv X."/>
            <person name="Deng C."/>
            <person name="Zhou C."/>
            <person name="Fan Y."/>
            <person name="Li X."/>
            <person name="Huang L."/>
            <person name="Hu Y."/>
            <person name="Liang C."/>
            <person name="Hu X."/>
            <person name="Xu J."/>
            <person name="Yu X."/>
        </authorList>
    </citation>
    <scope>NUCLEOTIDE SEQUENCE [LARGE SCALE GENOMIC DNA]</scope>
    <source>
        <strain evidence="1">Henan</strain>
    </source>
</reference>
<proteinExistence type="predicted"/>
<accession>G7Y6E8</accession>
<sequence length="551" mass="62542">MFVDHDDRTQASKLLCLEIRCAETQPSFGMVQKTNSPPSENLELCCYILLSTERLWERAQCFAAGLDIASALAGALEMVATREESVQNDDHPTSWMEIRERMRENGILWPKVMFICCDLTSPDSSKFSKTTSQTVANQINVGYSDPEQVRNPDARRCEYGSKALGYIFRLLSPGLLDRPETLDMIIRSMCTAMTTDKVCSSEKIRWNANYAASHLFRNQYLWSQLADPMVASADPILSTEAVRLYGILAEHLVQTFSKDKYFKARAYAANSLLYVFQQPMHQRQSESNRQQQLEPVNPLKILNTVRITTDQCSLKHTLEWSILDASFDVLGNVEDCEFETPSSGQFEPKLDGSFPPVVHLSESQYRQQCVHSSVVLIFCSLTTLLSFALTRQEHSNNLIDWASELNTLLGGWLTENVRKKLTSLFDKIYSTPEYQLSLSTPNECGAVTADSSRTVWTFGDSVRLVDVSDRVSRMRLVVQLFQSQASIFLQTLDSRIQSFPMQHFSFLCSILSPPTHSSPVRFCGRDPFEKSIPPQTQITQDNTYAFRQIYD</sequence>
<gene>
    <name evidence="1" type="ORF">CLF_101722</name>
</gene>
<protein>
    <submittedName>
        <fullName evidence="1">Uncharacterized protein</fullName>
    </submittedName>
</protein>
<evidence type="ECO:0000313" key="2">
    <source>
        <dbReference type="Proteomes" id="UP000008909"/>
    </source>
</evidence>
<organism evidence="1 2">
    <name type="scientific">Clonorchis sinensis</name>
    <name type="common">Chinese liver fluke</name>
    <dbReference type="NCBI Taxonomy" id="79923"/>
    <lineage>
        <taxon>Eukaryota</taxon>
        <taxon>Metazoa</taxon>
        <taxon>Spiralia</taxon>
        <taxon>Lophotrochozoa</taxon>
        <taxon>Platyhelminthes</taxon>
        <taxon>Trematoda</taxon>
        <taxon>Digenea</taxon>
        <taxon>Opisthorchiida</taxon>
        <taxon>Opisthorchiata</taxon>
        <taxon>Opisthorchiidae</taxon>
        <taxon>Clonorchis</taxon>
    </lineage>
</organism>
<dbReference type="EMBL" id="DF142894">
    <property type="protein sequence ID" value="GAA48533.1"/>
    <property type="molecule type" value="Genomic_DNA"/>
</dbReference>
<dbReference type="Proteomes" id="UP000008909">
    <property type="component" value="Unassembled WGS sequence"/>
</dbReference>
<reference key="2">
    <citation type="submission" date="2011-10" db="EMBL/GenBank/DDBJ databases">
        <title>The genome and transcriptome sequence of Clonorchis sinensis provide insights into the carcinogenic liver fluke.</title>
        <authorList>
            <person name="Wang X."/>
            <person name="Huang Y."/>
            <person name="Chen W."/>
            <person name="Liu H."/>
            <person name="Guo L."/>
            <person name="Chen Y."/>
            <person name="Luo F."/>
            <person name="Zhou W."/>
            <person name="Sun J."/>
            <person name="Mao Q."/>
            <person name="Liang P."/>
            <person name="Zhou C."/>
            <person name="Tian Y."/>
            <person name="Men J."/>
            <person name="Lv X."/>
            <person name="Huang L."/>
            <person name="Zhou J."/>
            <person name="Hu Y."/>
            <person name="Li R."/>
            <person name="Zhang F."/>
            <person name="Lei H."/>
            <person name="Li X."/>
            <person name="Hu X."/>
            <person name="Liang C."/>
            <person name="Xu J."/>
            <person name="Wu Z."/>
            <person name="Yu X."/>
        </authorList>
    </citation>
    <scope>NUCLEOTIDE SEQUENCE</scope>
    <source>
        <strain>Henan</strain>
    </source>
</reference>